<sequence>MSSIYASVVLAVYVLEIWFPFFYLLKSPIYEQIYMITEIRGFFFLECGFRGKSGDCGRMDMR</sequence>
<evidence type="ECO:0000313" key="3">
    <source>
        <dbReference type="Proteomes" id="UP000249829"/>
    </source>
</evidence>
<evidence type="ECO:0000256" key="1">
    <source>
        <dbReference type="SAM" id="Phobius"/>
    </source>
</evidence>
<feature type="transmembrane region" description="Helical" evidence="1">
    <location>
        <begin position="6"/>
        <end position="25"/>
    </location>
</feature>
<reference evidence="2 3" key="1">
    <citation type="submission" date="2018-02" db="EMBL/GenBank/DDBJ databases">
        <title>The genomes of Aspergillus section Nigri reveals drivers in fungal speciation.</title>
        <authorList>
            <consortium name="DOE Joint Genome Institute"/>
            <person name="Vesth T.C."/>
            <person name="Nybo J."/>
            <person name="Theobald S."/>
            <person name="Brandl J."/>
            <person name="Frisvad J.C."/>
            <person name="Nielsen K.F."/>
            <person name="Lyhne E.K."/>
            <person name="Kogle M.E."/>
            <person name="Kuo A."/>
            <person name="Riley R."/>
            <person name="Clum A."/>
            <person name="Nolan M."/>
            <person name="Lipzen A."/>
            <person name="Salamov A."/>
            <person name="Henrissat B."/>
            <person name="Wiebenga A."/>
            <person name="De vries R.P."/>
            <person name="Grigoriev I.V."/>
            <person name="Mortensen U.H."/>
            <person name="Andersen M.R."/>
            <person name="Baker S.E."/>
        </authorList>
    </citation>
    <scope>NUCLEOTIDE SEQUENCE [LARGE SCALE GENOMIC DNA]</scope>
    <source>
        <strain evidence="2 3">CBS 115571</strain>
    </source>
</reference>
<dbReference type="Proteomes" id="UP000249829">
    <property type="component" value="Unassembled WGS sequence"/>
</dbReference>
<keyword evidence="3" id="KW-1185">Reference proteome</keyword>
<accession>A0A2V5H8A8</accession>
<proteinExistence type="predicted"/>
<protein>
    <submittedName>
        <fullName evidence="2">Uncharacterized protein</fullName>
    </submittedName>
</protein>
<organism evidence="2 3">
    <name type="scientific">Aspergillus violaceofuscus (strain CBS 115571)</name>
    <dbReference type="NCBI Taxonomy" id="1450538"/>
    <lineage>
        <taxon>Eukaryota</taxon>
        <taxon>Fungi</taxon>
        <taxon>Dikarya</taxon>
        <taxon>Ascomycota</taxon>
        <taxon>Pezizomycotina</taxon>
        <taxon>Eurotiomycetes</taxon>
        <taxon>Eurotiomycetidae</taxon>
        <taxon>Eurotiales</taxon>
        <taxon>Aspergillaceae</taxon>
        <taxon>Aspergillus</taxon>
    </lineage>
</organism>
<dbReference type="AlphaFoldDB" id="A0A2V5H8A8"/>
<evidence type="ECO:0000313" key="2">
    <source>
        <dbReference type="EMBL" id="PYI20519.1"/>
    </source>
</evidence>
<keyword evidence="1" id="KW-0812">Transmembrane</keyword>
<keyword evidence="1" id="KW-1133">Transmembrane helix</keyword>
<gene>
    <name evidence="2" type="ORF">BO99DRAFT_112220</name>
</gene>
<keyword evidence="1" id="KW-0472">Membrane</keyword>
<dbReference type="EMBL" id="KZ825125">
    <property type="protein sequence ID" value="PYI20519.1"/>
    <property type="molecule type" value="Genomic_DNA"/>
</dbReference>
<name>A0A2V5H8A8_ASPV1</name>